<proteinExistence type="predicted"/>
<sequence length="78" mass="9210">MDPWDTTEELNMRSTMDRSQPVLTCRIPELDWSLARNGEVVEMRPQVDGVWSRRSTARRRRWSRSHTENSRPGARAQL</sequence>
<reference evidence="2 3" key="1">
    <citation type="submission" date="2020-02" db="EMBL/GenBank/DDBJ databases">
        <authorList>
            <person name="Ma Q."/>
            <person name="Huang Y."/>
            <person name="Song X."/>
            <person name="Pei D."/>
        </authorList>
    </citation>
    <scope>NUCLEOTIDE SEQUENCE [LARGE SCALE GENOMIC DNA]</scope>
    <source>
        <strain evidence="2">Sxm20200214</strain>
        <tissue evidence="2">Leaf</tissue>
    </source>
</reference>
<evidence type="ECO:0000313" key="3">
    <source>
        <dbReference type="Proteomes" id="UP000886595"/>
    </source>
</evidence>
<evidence type="ECO:0000256" key="1">
    <source>
        <dbReference type="SAM" id="MobiDB-lite"/>
    </source>
</evidence>
<dbReference type="EMBL" id="JAAMPC010000008">
    <property type="protein sequence ID" value="KAG2299072.1"/>
    <property type="molecule type" value="Genomic_DNA"/>
</dbReference>
<dbReference type="Proteomes" id="UP000886595">
    <property type="component" value="Unassembled WGS sequence"/>
</dbReference>
<keyword evidence="3" id="KW-1185">Reference proteome</keyword>
<gene>
    <name evidence="2" type="ORF">Bca52824_035544</name>
</gene>
<comment type="caution">
    <text evidence="2">The sequence shown here is derived from an EMBL/GenBank/DDBJ whole genome shotgun (WGS) entry which is preliminary data.</text>
</comment>
<feature type="region of interest" description="Disordered" evidence="1">
    <location>
        <begin position="58"/>
        <end position="78"/>
    </location>
</feature>
<name>A0A8X7V1W0_BRACI</name>
<dbReference type="AlphaFoldDB" id="A0A8X7V1W0"/>
<accession>A0A8X7V1W0</accession>
<organism evidence="2 3">
    <name type="scientific">Brassica carinata</name>
    <name type="common">Ethiopian mustard</name>
    <name type="synonym">Abyssinian cabbage</name>
    <dbReference type="NCBI Taxonomy" id="52824"/>
    <lineage>
        <taxon>Eukaryota</taxon>
        <taxon>Viridiplantae</taxon>
        <taxon>Streptophyta</taxon>
        <taxon>Embryophyta</taxon>
        <taxon>Tracheophyta</taxon>
        <taxon>Spermatophyta</taxon>
        <taxon>Magnoliopsida</taxon>
        <taxon>eudicotyledons</taxon>
        <taxon>Gunneridae</taxon>
        <taxon>Pentapetalae</taxon>
        <taxon>rosids</taxon>
        <taxon>malvids</taxon>
        <taxon>Brassicales</taxon>
        <taxon>Brassicaceae</taxon>
        <taxon>Brassiceae</taxon>
        <taxon>Brassica</taxon>
    </lineage>
</organism>
<protein>
    <submittedName>
        <fullName evidence="2">Uncharacterized protein</fullName>
    </submittedName>
</protein>
<evidence type="ECO:0000313" key="2">
    <source>
        <dbReference type="EMBL" id="KAG2299072.1"/>
    </source>
</evidence>